<sequence>MNPLISEEDLHSATWIVGERGRKVSMSQNQVLWSNTGLTYKLNRKHGRWISSAQFLSSDSSAESPWLMERRRWRGVFGAVTYAWSEVEAVLGGHGQNLTKLYPKGARGDFAATAGDTCSNNSFDSPATDARGSHAKYGGPFQTKSKFNEWLLRFTHGDFGLHNILVENGRIIAIIDWEFAGWYPEYWEYIKMIQFSRNLVFRNFGRACWKDEEWNQAEDWTPSLISVARLDVIASPVLGTEGGVRMH</sequence>
<dbReference type="OrthoDB" id="2906425at2759"/>
<comment type="caution">
    <text evidence="2">The sequence shown here is derived from an EMBL/GenBank/DDBJ whole genome shotgun (WGS) entry which is preliminary data.</text>
</comment>
<dbReference type="InterPro" id="IPR011009">
    <property type="entry name" value="Kinase-like_dom_sf"/>
</dbReference>
<accession>A0A2B7Z1E1</accession>
<organism evidence="2 3">
    <name type="scientific">Polytolypa hystricis (strain UAMH7299)</name>
    <dbReference type="NCBI Taxonomy" id="1447883"/>
    <lineage>
        <taxon>Eukaryota</taxon>
        <taxon>Fungi</taxon>
        <taxon>Dikarya</taxon>
        <taxon>Ascomycota</taxon>
        <taxon>Pezizomycotina</taxon>
        <taxon>Eurotiomycetes</taxon>
        <taxon>Eurotiomycetidae</taxon>
        <taxon>Onygenales</taxon>
        <taxon>Onygenales incertae sedis</taxon>
        <taxon>Polytolypa</taxon>
    </lineage>
</organism>
<dbReference type="Proteomes" id="UP000224634">
    <property type="component" value="Unassembled WGS sequence"/>
</dbReference>
<evidence type="ECO:0000313" key="2">
    <source>
        <dbReference type="EMBL" id="PGH26892.1"/>
    </source>
</evidence>
<dbReference type="SUPFAM" id="SSF56112">
    <property type="entry name" value="Protein kinase-like (PK-like)"/>
    <property type="match status" value="1"/>
</dbReference>
<dbReference type="Pfam" id="PF01636">
    <property type="entry name" value="APH"/>
    <property type="match status" value="1"/>
</dbReference>
<dbReference type="PANTHER" id="PTHR21310">
    <property type="entry name" value="AMINOGLYCOSIDE PHOSPHOTRANSFERASE-RELATED-RELATED"/>
    <property type="match status" value="1"/>
</dbReference>
<dbReference type="PANTHER" id="PTHR21310:SF58">
    <property type="entry name" value="AMINOGLYCOSIDE PHOSPHOTRANSFERASE DOMAIN-CONTAINING PROTEIN"/>
    <property type="match status" value="1"/>
</dbReference>
<dbReference type="EMBL" id="PDNA01000012">
    <property type="protein sequence ID" value="PGH26892.1"/>
    <property type="molecule type" value="Genomic_DNA"/>
</dbReference>
<reference evidence="2 3" key="1">
    <citation type="submission" date="2017-10" db="EMBL/GenBank/DDBJ databases">
        <title>Comparative genomics in systemic dimorphic fungi from Ajellomycetaceae.</title>
        <authorList>
            <person name="Munoz J.F."/>
            <person name="Mcewen J.G."/>
            <person name="Clay O.K."/>
            <person name="Cuomo C.A."/>
        </authorList>
    </citation>
    <scope>NUCLEOTIDE SEQUENCE [LARGE SCALE GENOMIC DNA]</scope>
    <source>
        <strain evidence="2 3">UAMH7299</strain>
    </source>
</reference>
<dbReference type="STRING" id="1447883.A0A2B7Z1E1"/>
<dbReference type="InterPro" id="IPR002575">
    <property type="entry name" value="Aminoglycoside_PTrfase"/>
</dbReference>
<dbReference type="AlphaFoldDB" id="A0A2B7Z1E1"/>
<protein>
    <recommendedName>
        <fullName evidence="1">Aminoglycoside phosphotransferase domain-containing protein</fullName>
    </recommendedName>
</protein>
<feature type="domain" description="Aminoglycoside phosphotransferase" evidence="1">
    <location>
        <begin position="152"/>
        <end position="193"/>
    </location>
</feature>
<gene>
    <name evidence="2" type="ORF">AJ80_01474</name>
</gene>
<dbReference type="Gene3D" id="3.90.1200.10">
    <property type="match status" value="1"/>
</dbReference>
<evidence type="ECO:0000313" key="3">
    <source>
        <dbReference type="Proteomes" id="UP000224634"/>
    </source>
</evidence>
<evidence type="ECO:0000259" key="1">
    <source>
        <dbReference type="Pfam" id="PF01636"/>
    </source>
</evidence>
<proteinExistence type="predicted"/>
<dbReference type="InterPro" id="IPR051678">
    <property type="entry name" value="AGP_Transferase"/>
</dbReference>
<keyword evidence="3" id="KW-1185">Reference proteome</keyword>
<name>A0A2B7Z1E1_POLH7</name>